<evidence type="ECO:0000313" key="3">
    <source>
        <dbReference type="Proteomes" id="UP000254866"/>
    </source>
</evidence>
<protein>
    <submittedName>
        <fullName evidence="2">Uncharacterized protein</fullName>
    </submittedName>
</protein>
<accession>A0A370T971</accession>
<keyword evidence="3" id="KW-1185">Reference proteome</keyword>
<proteinExistence type="predicted"/>
<dbReference type="CDD" id="cd00303">
    <property type="entry name" value="retropepsin_like"/>
    <property type="match status" value="2"/>
</dbReference>
<dbReference type="InterPro" id="IPR011990">
    <property type="entry name" value="TPR-like_helical_dom_sf"/>
</dbReference>
<dbReference type="SUPFAM" id="SSF48452">
    <property type="entry name" value="TPR-like"/>
    <property type="match status" value="1"/>
</dbReference>
<comment type="caution">
    <text evidence="2">The sequence shown here is derived from an EMBL/GenBank/DDBJ whole genome shotgun (WGS) entry which is preliminary data.</text>
</comment>
<dbReference type="InterPro" id="IPR021109">
    <property type="entry name" value="Peptidase_aspartic_dom_sf"/>
</dbReference>
<dbReference type="GeneID" id="43603236"/>
<feature type="region of interest" description="Disordered" evidence="1">
    <location>
        <begin position="1"/>
        <end position="215"/>
    </location>
</feature>
<dbReference type="STRING" id="2656787.A0A370T971"/>
<evidence type="ECO:0000313" key="2">
    <source>
        <dbReference type="EMBL" id="RDL30109.1"/>
    </source>
</evidence>
<dbReference type="AlphaFoldDB" id="A0A370T971"/>
<dbReference type="Gene3D" id="2.40.70.10">
    <property type="entry name" value="Acid Proteases"/>
    <property type="match status" value="2"/>
</dbReference>
<feature type="compositionally biased region" description="Low complexity" evidence="1">
    <location>
        <begin position="83"/>
        <end position="95"/>
    </location>
</feature>
<evidence type="ECO:0000256" key="1">
    <source>
        <dbReference type="SAM" id="MobiDB-lite"/>
    </source>
</evidence>
<gene>
    <name evidence="2" type="ORF">BP5553_10387</name>
</gene>
<dbReference type="RefSeq" id="XP_031864717.1">
    <property type="nucleotide sequence ID" value="XM_032019010.1"/>
</dbReference>
<feature type="compositionally biased region" description="Polar residues" evidence="1">
    <location>
        <begin position="176"/>
        <end position="214"/>
    </location>
</feature>
<organism evidence="2 3">
    <name type="scientific">Venustampulla echinocandica</name>
    <dbReference type="NCBI Taxonomy" id="2656787"/>
    <lineage>
        <taxon>Eukaryota</taxon>
        <taxon>Fungi</taxon>
        <taxon>Dikarya</taxon>
        <taxon>Ascomycota</taxon>
        <taxon>Pezizomycotina</taxon>
        <taxon>Leotiomycetes</taxon>
        <taxon>Helotiales</taxon>
        <taxon>Pleuroascaceae</taxon>
        <taxon>Venustampulla</taxon>
    </lineage>
</organism>
<dbReference type="Proteomes" id="UP000254866">
    <property type="component" value="Unassembled WGS sequence"/>
</dbReference>
<sequence>MRRLGAKFVSAERTPQSESPSAKALATKIPLSLPAPAQSISGLRELNIGTPSESEDIAMKDVSDGSLGLDPRRTRATLGNGISAGSASPSRGGSASPPPRRPKARPTSTPGSFGPETESRQPGMFDIPRPPAKNKQLWSPDQDLPLARTSLDRPNIASVQAQRSRAQALRPKSRKSFNLSPQTTGSRQPLTRHAQTTGTPSTSFSKANPAQASQAIPRDESFNIMLQPETRQISQEQLVAEVKAIYAGLVAVEAKCIEVDNKQATLAEQWPALIALHRTLLHEHNDFFLASQHPSASPALRRLASKYAMPARTWRHGMLSFLELLKDRLPASLDDTRDKLTFMELAYTMMDLLREANPAFEDTWITCLADFNRHLSSIRNNFKDTSAWASLVREWHSDVSNKFSVALSYVPKVYAKSAFFFRKAIRISVNGKECLARPDSGSEKDVCSEAFANQHGLHISQNDEDKILFKLGTKTEVQSIGRTLVSCGLASDTNPPEERWFCVLKKCVAPIIMGERFIKKIKLYGRNKHLLVRCPNWFGRLPTLKYIGSPNNQIRFKAGGHALIACADTGSDEDFMSLDCAKRNGFKIDRRQSTRIVIQQADGSIVETVGQVRVSVKIGPMDEFKMNFHVLPNLTCEVIFCEEFLEQTDGFKTLVESPHVSKDDDEEFQEAPHALNTLINLGPINAYANRIRSTVAENTPQQEHDNAIVAEIYQRNKVNKSIASISDENERQEAREIESVRKNDFDQSHAECAICIQRSNQKIAR</sequence>
<dbReference type="OrthoDB" id="6079484at2759"/>
<reference evidence="2 3" key="1">
    <citation type="journal article" date="2018" name="IMA Fungus">
        <title>IMA Genome-F 9: Draft genome sequence of Annulohypoxylon stygium, Aspergillus mulundensis, Berkeleyomyces basicola (syn. Thielaviopsis basicola), Ceratocystis smalleyi, two Cercospora beticola strains, Coleophoma cylindrospora, Fusarium fracticaudum, Phialophora cf. hyalina, and Morchella septimelata.</title>
        <authorList>
            <person name="Wingfield B.D."/>
            <person name="Bills G.F."/>
            <person name="Dong Y."/>
            <person name="Huang W."/>
            <person name="Nel W.J."/>
            <person name="Swalarsk-Parry B.S."/>
            <person name="Vaghefi N."/>
            <person name="Wilken P.M."/>
            <person name="An Z."/>
            <person name="de Beer Z.W."/>
            <person name="De Vos L."/>
            <person name="Chen L."/>
            <person name="Duong T.A."/>
            <person name="Gao Y."/>
            <person name="Hammerbacher A."/>
            <person name="Kikkert J.R."/>
            <person name="Li Y."/>
            <person name="Li H."/>
            <person name="Li K."/>
            <person name="Li Q."/>
            <person name="Liu X."/>
            <person name="Ma X."/>
            <person name="Naidoo K."/>
            <person name="Pethybridge S.J."/>
            <person name="Sun J."/>
            <person name="Steenkamp E.T."/>
            <person name="van der Nest M.A."/>
            <person name="van Wyk S."/>
            <person name="Wingfield M.J."/>
            <person name="Xiong C."/>
            <person name="Yue Q."/>
            <person name="Zhang X."/>
        </authorList>
    </citation>
    <scope>NUCLEOTIDE SEQUENCE [LARGE SCALE GENOMIC DNA]</scope>
    <source>
        <strain evidence="2 3">BP 5553</strain>
    </source>
</reference>
<name>A0A370T971_9HELO</name>
<dbReference type="EMBL" id="NPIC01000016">
    <property type="protein sequence ID" value="RDL30109.1"/>
    <property type="molecule type" value="Genomic_DNA"/>
</dbReference>
<feature type="compositionally biased region" description="Low complexity" evidence="1">
    <location>
        <begin position="160"/>
        <end position="170"/>
    </location>
</feature>